<feature type="compositionally biased region" description="Low complexity" evidence="1">
    <location>
        <begin position="47"/>
        <end position="62"/>
    </location>
</feature>
<feature type="region of interest" description="Disordered" evidence="1">
    <location>
        <begin position="124"/>
        <end position="144"/>
    </location>
</feature>
<gene>
    <name evidence="3" type="ORF">AMTR_s00061p00184540</name>
</gene>
<evidence type="ECO:0000256" key="1">
    <source>
        <dbReference type="SAM" id="MobiDB-lite"/>
    </source>
</evidence>
<dbReference type="EMBL" id="KI392075">
    <property type="protein sequence ID" value="ERN19198.1"/>
    <property type="molecule type" value="Genomic_DNA"/>
</dbReference>
<evidence type="ECO:0000313" key="3">
    <source>
        <dbReference type="EMBL" id="ERN19198.1"/>
    </source>
</evidence>
<accession>U5DFK3</accession>
<keyword evidence="2" id="KW-0732">Signal</keyword>
<evidence type="ECO:0000313" key="4">
    <source>
        <dbReference type="Proteomes" id="UP000017836"/>
    </source>
</evidence>
<dbReference type="AlphaFoldDB" id="U5DFK3"/>
<protein>
    <submittedName>
        <fullName evidence="3">Uncharacterized protein</fullName>
    </submittedName>
</protein>
<reference evidence="4" key="1">
    <citation type="journal article" date="2013" name="Science">
        <title>The Amborella genome and the evolution of flowering plants.</title>
        <authorList>
            <consortium name="Amborella Genome Project"/>
        </authorList>
    </citation>
    <scope>NUCLEOTIDE SEQUENCE [LARGE SCALE GENOMIC DNA]</scope>
</reference>
<feature type="region of interest" description="Disordered" evidence="1">
    <location>
        <begin position="36"/>
        <end position="71"/>
    </location>
</feature>
<feature type="chain" id="PRO_5004658894" evidence="2">
    <location>
        <begin position="22"/>
        <end position="144"/>
    </location>
</feature>
<proteinExistence type="predicted"/>
<evidence type="ECO:0000256" key="2">
    <source>
        <dbReference type="SAM" id="SignalP"/>
    </source>
</evidence>
<keyword evidence="4" id="KW-1185">Reference proteome</keyword>
<sequence length="144" mass="13716">MRLVIVATVAFLAFLSYKCQAQNIFVSPMLPNPRSGGFDPVPTGSNPVLGGSTPVSSGSTPVSGGGLPFTGVDNPLTGGSFPAPNGGVEILPGVVVPGVVVPLPGAGGSVGVAGVAGTPGSTAEGFSFGSGQPGTANGVIVTGP</sequence>
<feature type="signal peptide" evidence="2">
    <location>
        <begin position="1"/>
        <end position="21"/>
    </location>
</feature>
<name>U5DFK3_AMBTC</name>
<dbReference type="HOGENOM" id="CLU_1799051_0_0_1"/>
<dbReference type="Proteomes" id="UP000017836">
    <property type="component" value="Unassembled WGS sequence"/>
</dbReference>
<dbReference type="Gramene" id="ERN19198">
    <property type="protein sequence ID" value="ERN19198"/>
    <property type="gene ID" value="AMTR_s00061p00184540"/>
</dbReference>
<organism evidence="3 4">
    <name type="scientific">Amborella trichopoda</name>
    <dbReference type="NCBI Taxonomy" id="13333"/>
    <lineage>
        <taxon>Eukaryota</taxon>
        <taxon>Viridiplantae</taxon>
        <taxon>Streptophyta</taxon>
        <taxon>Embryophyta</taxon>
        <taxon>Tracheophyta</taxon>
        <taxon>Spermatophyta</taxon>
        <taxon>Magnoliopsida</taxon>
        <taxon>Amborellales</taxon>
        <taxon>Amborellaceae</taxon>
        <taxon>Amborella</taxon>
    </lineage>
</organism>